<sequence length="80" mass="8546">MSKNSGFRQGVQLAFRLGTELTVATIVGGLMGYALDSFFGTKPWGLVVGVVFGVVAGCLGVYRVATKMNIEDEDTNKNLE</sequence>
<evidence type="ECO:0008006" key="3">
    <source>
        <dbReference type="Google" id="ProtNLM"/>
    </source>
</evidence>
<name>A0A381SEV0_9ZZZZ</name>
<protein>
    <recommendedName>
        <fullName evidence="3">ATP synthase protein I</fullName>
    </recommendedName>
</protein>
<dbReference type="Pfam" id="PF09527">
    <property type="entry name" value="ATPase_gene1"/>
    <property type="match status" value="1"/>
</dbReference>
<dbReference type="InterPro" id="IPR032820">
    <property type="entry name" value="ATPase_put"/>
</dbReference>
<gene>
    <name evidence="2" type="ORF">METZ01_LOCUS53691</name>
</gene>
<evidence type="ECO:0000313" key="2">
    <source>
        <dbReference type="EMBL" id="SVA00837.1"/>
    </source>
</evidence>
<keyword evidence="1" id="KW-1133">Transmembrane helix</keyword>
<feature type="transmembrane region" description="Helical" evidence="1">
    <location>
        <begin position="45"/>
        <end position="65"/>
    </location>
</feature>
<reference evidence="2" key="1">
    <citation type="submission" date="2018-05" db="EMBL/GenBank/DDBJ databases">
        <authorList>
            <person name="Lanie J.A."/>
            <person name="Ng W.-L."/>
            <person name="Kazmierczak K.M."/>
            <person name="Andrzejewski T.M."/>
            <person name="Davidsen T.M."/>
            <person name="Wayne K.J."/>
            <person name="Tettelin H."/>
            <person name="Glass J.I."/>
            <person name="Rusch D."/>
            <person name="Podicherti R."/>
            <person name="Tsui H.-C.T."/>
            <person name="Winkler M.E."/>
        </authorList>
    </citation>
    <scope>NUCLEOTIDE SEQUENCE</scope>
</reference>
<dbReference type="EMBL" id="UINC01002842">
    <property type="protein sequence ID" value="SVA00837.1"/>
    <property type="molecule type" value="Genomic_DNA"/>
</dbReference>
<dbReference type="InterPro" id="IPR016989">
    <property type="entry name" value="Atp1_alphaprobac"/>
</dbReference>
<organism evidence="2">
    <name type="scientific">marine metagenome</name>
    <dbReference type="NCBI Taxonomy" id="408172"/>
    <lineage>
        <taxon>unclassified sequences</taxon>
        <taxon>metagenomes</taxon>
        <taxon>ecological metagenomes</taxon>
    </lineage>
</organism>
<keyword evidence="1" id="KW-0472">Membrane</keyword>
<accession>A0A381SEV0</accession>
<evidence type="ECO:0000256" key="1">
    <source>
        <dbReference type="SAM" id="Phobius"/>
    </source>
</evidence>
<feature type="transmembrane region" description="Helical" evidence="1">
    <location>
        <begin position="21"/>
        <end position="39"/>
    </location>
</feature>
<keyword evidence="1" id="KW-0812">Transmembrane</keyword>
<dbReference type="PIRSF" id="PIRSF032126">
    <property type="entry name" value="F0F1_ATP_synthase_subunit_I"/>
    <property type="match status" value="1"/>
</dbReference>
<dbReference type="AlphaFoldDB" id="A0A381SEV0"/>
<proteinExistence type="predicted"/>